<sequence length="421" mass="50101">MEETKICNKCNRELTIDKFRLVKGQFHNPYYLGQCKECEYKSQRKYLEERNRITFSDHLELLLDFQYKKIKPERILDLSKTKIILLGTDEIFVKLMDYKNAWLSNYGRVIGYSDGQYSLKLGSHDKDGNLFYCLMKDEYSNGEWKYSKSHLYAAKAVVDEFIVNPDKRHNVYIWHSGFNREDNYYRNLYPLNREQYRVVKSHFLKTGNDSENFIRSVINEVKFKPDDWSKKAMQPVMCKIGYRGSEDVNCKSEEYLRWHDMMSRCYNEKFHERQPQYKDCTVCEEWHNFCNFRLWYDGNKYGDEPLDLDKDILFKGNTIYSPETCVLVPHIINTLFLNGKSNRGECPIGVFLDSDKRKYRACVAFGGMSVKLGTFDTADAAFARYKEYKEDLIKDFAEQYKGMIPHKVYEAMMNWKIEVTD</sequence>
<gene>
    <name evidence="1" type="ORF">SAMN05216521_109810</name>
</gene>
<comment type="caution">
    <text evidence="1">The sequence shown here is derived from an EMBL/GenBank/DDBJ whole genome shotgun (WGS) entry which is preliminary data.</text>
</comment>
<protein>
    <submittedName>
        <fullName evidence="1">Uncharacterized protein</fullName>
    </submittedName>
</protein>
<accession>A0A1I0K7I9</accession>
<dbReference type="RefSeq" id="WP_074664461.1">
    <property type="nucleotide sequence ID" value="NZ_FOIO01000098.1"/>
</dbReference>
<organism evidence="1 2">
    <name type="scientific">Enterocloster clostridioformis</name>
    <dbReference type="NCBI Taxonomy" id="1531"/>
    <lineage>
        <taxon>Bacteria</taxon>
        <taxon>Bacillati</taxon>
        <taxon>Bacillota</taxon>
        <taxon>Clostridia</taxon>
        <taxon>Lachnospirales</taxon>
        <taxon>Lachnospiraceae</taxon>
        <taxon>Enterocloster</taxon>
    </lineage>
</organism>
<name>A0A1I0K7I9_9FIRM</name>
<proteinExistence type="predicted"/>
<evidence type="ECO:0000313" key="2">
    <source>
        <dbReference type="Proteomes" id="UP000182121"/>
    </source>
</evidence>
<dbReference type="Proteomes" id="UP000182121">
    <property type="component" value="Unassembled WGS sequence"/>
</dbReference>
<reference evidence="1 2" key="1">
    <citation type="submission" date="2016-10" db="EMBL/GenBank/DDBJ databases">
        <authorList>
            <person name="Varghese N."/>
            <person name="Submissions S."/>
        </authorList>
    </citation>
    <scope>NUCLEOTIDE SEQUENCE [LARGE SCALE GENOMIC DNA]</scope>
    <source>
        <strain evidence="1 2">NLAE-zl-C196</strain>
    </source>
</reference>
<dbReference type="AlphaFoldDB" id="A0A1I0K7I9"/>
<evidence type="ECO:0000313" key="1">
    <source>
        <dbReference type="EMBL" id="SEU19873.1"/>
    </source>
</evidence>
<dbReference type="EMBL" id="FOIO01000098">
    <property type="protein sequence ID" value="SEU19873.1"/>
    <property type="molecule type" value="Genomic_DNA"/>
</dbReference>